<feature type="active site" description="Proton donor" evidence="2">
    <location>
        <position position="85"/>
    </location>
</feature>
<dbReference type="Gene3D" id="3.30.2310.20">
    <property type="entry name" value="RelE-like"/>
    <property type="match status" value="1"/>
</dbReference>
<dbReference type="PANTHER" id="PTHR40588:SF1">
    <property type="entry name" value="MRNA INTERFERASE TOXIN YAFQ"/>
    <property type="match status" value="1"/>
</dbReference>
<dbReference type="GO" id="GO:0004521">
    <property type="term" value="F:RNA endonuclease activity"/>
    <property type="evidence" value="ECO:0007669"/>
    <property type="project" value="TreeGrafter"/>
</dbReference>
<dbReference type="InterPro" id="IPR004386">
    <property type="entry name" value="Toxin_YafQ-like"/>
</dbReference>
<dbReference type="NCBIfam" id="TIGR02385">
    <property type="entry name" value="RelE_StbE"/>
    <property type="match status" value="1"/>
</dbReference>
<dbReference type="Proteomes" id="UP000033815">
    <property type="component" value="Unassembled WGS sequence"/>
</dbReference>
<dbReference type="SUPFAM" id="SSF143011">
    <property type="entry name" value="RelE-like"/>
    <property type="match status" value="1"/>
</dbReference>
<dbReference type="GO" id="GO:0006415">
    <property type="term" value="P:translational termination"/>
    <property type="evidence" value="ECO:0007669"/>
    <property type="project" value="TreeGrafter"/>
</dbReference>
<keyword evidence="1" id="KW-1277">Toxin-antitoxin system</keyword>
<dbReference type="EMBL" id="LCHP01000002">
    <property type="protein sequence ID" value="KKT37071.1"/>
    <property type="molecule type" value="Genomic_DNA"/>
</dbReference>
<organism evidence="3 4">
    <name type="scientific">Candidatus Nomurabacteria bacterium GW2011_GWB1_44_12</name>
    <dbReference type="NCBI Taxonomy" id="1618748"/>
    <lineage>
        <taxon>Bacteria</taxon>
        <taxon>Candidatus Nomuraibacteriota</taxon>
    </lineage>
</organism>
<reference evidence="3 4" key="1">
    <citation type="journal article" date="2015" name="Nature">
        <title>rRNA introns, odd ribosomes, and small enigmatic genomes across a large radiation of phyla.</title>
        <authorList>
            <person name="Brown C.T."/>
            <person name="Hug L.A."/>
            <person name="Thomas B.C."/>
            <person name="Sharon I."/>
            <person name="Castelle C.J."/>
            <person name="Singh A."/>
            <person name="Wilkins M.J."/>
            <person name="Williams K.H."/>
            <person name="Banfield J.F."/>
        </authorList>
    </citation>
    <scope>NUCLEOTIDE SEQUENCE [LARGE SCALE GENOMIC DNA]</scope>
</reference>
<evidence type="ECO:0000313" key="3">
    <source>
        <dbReference type="EMBL" id="KKT37071.1"/>
    </source>
</evidence>
<dbReference type="AlphaFoldDB" id="A0A837IAB0"/>
<evidence type="ECO:0000256" key="1">
    <source>
        <dbReference type="ARBA" id="ARBA00022649"/>
    </source>
</evidence>
<accession>A0A837IAB0</accession>
<evidence type="ECO:0000313" key="4">
    <source>
        <dbReference type="Proteomes" id="UP000033815"/>
    </source>
</evidence>
<proteinExistence type="predicted"/>
<dbReference type="InterPro" id="IPR035093">
    <property type="entry name" value="RelE/ParE_toxin_dom_sf"/>
</dbReference>
<dbReference type="PANTHER" id="PTHR40588">
    <property type="entry name" value="MRNA INTERFERASE TOXIN YAFQ"/>
    <property type="match status" value="1"/>
</dbReference>
<evidence type="ECO:0000256" key="2">
    <source>
        <dbReference type="PIRSR" id="PIRSR006156-1"/>
    </source>
</evidence>
<dbReference type="GO" id="GO:0006402">
    <property type="term" value="P:mRNA catabolic process"/>
    <property type="evidence" value="ECO:0007669"/>
    <property type="project" value="TreeGrafter"/>
</dbReference>
<name>A0A837IAB0_9BACT</name>
<protein>
    <submittedName>
        <fullName evidence="3">RelE/StbE family addiction module toxin</fullName>
    </submittedName>
</protein>
<gene>
    <name evidence="3" type="ORF">UW25_C0002G0017</name>
</gene>
<sequence>MYRIVYTRKFLKDFKKCSKSGISFREKLNEVIELLGSGSTLPEKYKDHKLNGEWEGYRECHILFDLLLVYKYCDKNVELVTLDTHDALF</sequence>
<dbReference type="InterPro" id="IPR007712">
    <property type="entry name" value="RelE/ParE_toxin"/>
</dbReference>
<dbReference type="PIRSF" id="PIRSF006156">
    <property type="entry name" value="YafQ"/>
    <property type="match status" value="1"/>
</dbReference>
<dbReference type="Pfam" id="PF15738">
    <property type="entry name" value="YafQ_toxin"/>
    <property type="match status" value="1"/>
</dbReference>
<comment type="caution">
    <text evidence="3">The sequence shown here is derived from an EMBL/GenBank/DDBJ whole genome shotgun (WGS) entry which is preliminary data.</text>
</comment>